<protein>
    <submittedName>
        <fullName evidence="4">MBL fold metallo-hydrolase</fullName>
    </submittedName>
</protein>
<accession>A0ABX1PXB5</accession>
<dbReference type="SMART" id="SM00849">
    <property type="entry name" value="Lactamase_B"/>
    <property type="match status" value="1"/>
</dbReference>
<organism evidence="4 5">
    <name type="scientific">Aromatoleum toluvorans</name>
    <dbReference type="NCBI Taxonomy" id="92002"/>
    <lineage>
        <taxon>Bacteria</taxon>
        <taxon>Pseudomonadati</taxon>
        <taxon>Pseudomonadota</taxon>
        <taxon>Betaproteobacteria</taxon>
        <taxon>Rhodocyclales</taxon>
        <taxon>Rhodocyclaceae</taxon>
        <taxon>Aromatoleum</taxon>
    </lineage>
</organism>
<evidence type="ECO:0000313" key="4">
    <source>
        <dbReference type="EMBL" id="NMG44088.1"/>
    </source>
</evidence>
<comment type="similarity">
    <text evidence="1">Belongs to the metallo-beta-lactamase superfamily. Class-B beta-lactamase family.</text>
</comment>
<dbReference type="CDD" id="cd16282">
    <property type="entry name" value="metallo-hydrolase-like_MBL-fold"/>
    <property type="match status" value="1"/>
</dbReference>
<feature type="chain" id="PRO_5045224858" evidence="2">
    <location>
        <begin position="24"/>
        <end position="314"/>
    </location>
</feature>
<evidence type="ECO:0000256" key="2">
    <source>
        <dbReference type="SAM" id="SignalP"/>
    </source>
</evidence>
<dbReference type="PANTHER" id="PTHR42951:SF4">
    <property type="entry name" value="ACYL-COENZYME A THIOESTERASE MBLAC2"/>
    <property type="match status" value="1"/>
</dbReference>
<feature type="signal peptide" evidence="2">
    <location>
        <begin position="1"/>
        <end position="23"/>
    </location>
</feature>
<dbReference type="InterPro" id="IPR001279">
    <property type="entry name" value="Metallo-B-lactamas"/>
</dbReference>
<gene>
    <name evidence="4" type="ORF">GPA22_10140</name>
</gene>
<sequence>MRAAIGRWLLAAALLVPTAARCAAEFEPVAPGAYLLSAEALAAQGAPAETGNVGLLVGDAAALVIDTGASYRQGREVLAALRRATGQPPRLALVSHALPEFLFGAAALQDAGLRVVAHPDCARLVAQRCQICLDRAIGLYGAEAMAQTRVPVLESSGAGDWQLDLGGRRVEVLDFGWASTPGSVGVFDRASGTLYAGGVVLAGRVPMLRDADFDGWIAALGRIARLPVQRVVPGHGPVVTLDAVAQLRAYLLELEAEVRRLYASGASLPEAVAEARLPAYAAWVGYPELHRQNVHYRYLAVEREDFDAAGTPGR</sequence>
<feature type="domain" description="Metallo-beta-lactamase" evidence="3">
    <location>
        <begin position="50"/>
        <end position="235"/>
    </location>
</feature>
<dbReference type="Proteomes" id="UP000623795">
    <property type="component" value="Unassembled WGS sequence"/>
</dbReference>
<dbReference type="PANTHER" id="PTHR42951">
    <property type="entry name" value="METALLO-BETA-LACTAMASE DOMAIN-CONTAINING"/>
    <property type="match status" value="1"/>
</dbReference>
<evidence type="ECO:0000259" key="3">
    <source>
        <dbReference type="SMART" id="SM00849"/>
    </source>
</evidence>
<dbReference type="Gene3D" id="3.60.15.10">
    <property type="entry name" value="Ribonuclease Z/Hydroxyacylglutathione hydrolase-like"/>
    <property type="match status" value="1"/>
</dbReference>
<proteinExistence type="inferred from homology"/>
<dbReference type="EMBL" id="WTVN01000013">
    <property type="protein sequence ID" value="NMG44088.1"/>
    <property type="molecule type" value="Genomic_DNA"/>
</dbReference>
<evidence type="ECO:0000256" key="1">
    <source>
        <dbReference type="ARBA" id="ARBA00005250"/>
    </source>
</evidence>
<dbReference type="InterPro" id="IPR050855">
    <property type="entry name" value="NDM-1-like"/>
</dbReference>
<evidence type="ECO:0000313" key="5">
    <source>
        <dbReference type="Proteomes" id="UP000623795"/>
    </source>
</evidence>
<dbReference type="RefSeq" id="WP_169255962.1">
    <property type="nucleotide sequence ID" value="NZ_WTVN01000013.1"/>
</dbReference>
<dbReference type="SUPFAM" id="SSF56281">
    <property type="entry name" value="Metallo-hydrolase/oxidoreductase"/>
    <property type="match status" value="1"/>
</dbReference>
<reference evidence="4 5" key="1">
    <citation type="submission" date="2019-12" db="EMBL/GenBank/DDBJ databases">
        <title>Comparative genomics gives insights into the taxonomy of the Azoarcus-Aromatoleum group and reveals separate origins of nif in the plant-associated Azoarcus and non-plant-associated Aromatoleum sub-groups.</title>
        <authorList>
            <person name="Lafos M."/>
            <person name="Maluk M."/>
            <person name="Batista M."/>
            <person name="Junghare M."/>
            <person name="Carmona M."/>
            <person name="Faoro H."/>
            <person name="Cruz L.M."/>
            <person name="Battistoni F."/>
            <person name="De Souza E."/>
            <person name="Pedrosa F."/>
            <person name="Chen W.-M."/>
            <person name="Poole P.S."/>
            <person name="Dixon R.A."/>
            <person name="James E.K."/>
        </authorList>
    </citation>
    <scope>NUCLEOTIDE SEQUENCE [LARGE SCALE GENOMIC DNA]</scope>
    <source>
        <strain evidence="4 5">Td21</strain>
    </source>
</reference>
<keyword evidence="2" id="KW-0732">Signal</keyword>
<comment type="caution">
    <text evidence="4">The sequence shown here is derived from an EMBL/GenBank/DDBJ whole genome shotgun (WGS) entry which is preliminary data.</text>
</comment>
<keyword evidence="5" id="KW-1185">Reference proteome</keyword>
<dbReference type="InterPro" id="IPR036866">
    <property type="entry name" value="RibonucZ/Hydroxyglut_hydro"/>
</dbReference>
<name>A0ABX1PXB5_9RHOO</name>